<feature type="domain" description="HTH DNA binding" evidence="1">
    <location>
        <begin position="265"/>
        <end position="319"/>
    </location>
</feature>
<sequence>MDNGALLLRCEIAAGRIDGILLADPDLATLWRTEVALLEASASVGLEGERISTAGMVMRLTSNLAIEEESRTTEMALRVLSVIKRPGNIFNAPVETLRRMEAAASPVGQARDETDRLEDRELSLVVDEGRRWAHFPILAGWRAAAVYAFRSRRESPAAERLVFMAVEGAARHLIGLSPVQSAPPQDDGDAQAALIMPASAGWILAPSVAMARNGLRIWSPLSGIEGFLEASSRALSQDLGHLGTLRHELARLDKAAAGASGRSRLGDLAALLKKQPVVNSAMVCERLSVSRRTALALIEELEKASCLVNVTGRRSARFWALPSLASQMKPSARVRRELPRAAPPAKAAVSLEAVVRPGHLHEQFDEDRLNRIMENLDAAMVGLEAVVRRRPGDGET</sequence>
<dbReference type="Proteomes" id="UP001149822">
    <property type="component" value="Unassembled WGS sequence"/>
</dbReference>
<organism evidence="2 3">
    <name type="scientific">Paracoccus benzoatiresistens</name>
    <dbReference type="NCBI Taxonomy" id="2997341"/>
    <lineage>
        <taxon>Bacteria</taxon>
        <taxon>Pseudomonadati</taxon>
        <taxon>Pseudomonadota</taxon>
        <taxon>Alphaproteobacteria</taxon>
        <taxon>Rhodobacterales</taxon>
        <taxon>Paracoccaceae</taxon>
        <taxon>Paracoccus</taxon>
    </lineage>
</organism>
<protein>
    <submittedName>
        <fullName evidence="2">Helix-turn-helix domain-containing protein</fullName>
    </submittedName>
</protein>
<dbReference type="EMBL" id="JAPTYD010000004">
    <property type="protein sequence ID" value="MCZ0960905.1"/>
    <property type="molecule type" value="Genomic_DNA"/>
</dbReference>
<evidence type="ECO:0000313" key="3">
    <source>
        <dbReference type="Proteomes" id="UP001149822"/>
    </source>
</evidence>
<evidence type="ECO:0000313" key="2">
    <source>
        <dbReference type="EMBL" id="MCZ0960905.1"/>
    </source>
</evidence>
<accession>A0ABT4J2M5</accession>
<dbReference type="RefSeq" id="WP_268940908.1">
    <property type="nucleotide sequence ID" value="NZ_JAPTYD010000004.1"/>
</dbReference>
<dbReference type="Pfam" id="PF11972">
    <property type="entry name" value="HTH_13"/>
    <property type="match status" value="1"/>
</dbReference>
<keyword evidence="3" id="KW-1185">Reference proteome</keyword>
<reference evidence="2" key="1">
    <citation type="submission" date="2022-12" db="EMBL/GenBank/DDBJ databases">
        <title>Paracoccus sp. EF6 isolated from a lake water.</title>
        <authorList>
            <person name="Liu H."/>
        </authorList>
    </citation>
    <scope>NUCLEOTIDE SEQUENCE</scope>
    <source>
        <strain evidence="2">EF6</strain>
    </source>
</reference>
<evidence type="ECO:0000259" key="1">
    <source>
        <dbReference type="Pfam" id="PF11972"/>
    </source>
</evidence>
<name>A0ABT4J2M5_9RHOB</name>
<proteinExistence type="predicted"/>
<gene>
    <name evidence="2" type="ORF">OU682_04655</name>
</gene>
<dbReference type="InterPro" id="IPR021068">
    <property type="entry name" value="HTH_DNA-bd"/>
</dbReference>
<comment type="caution">
    <text evidence="2">The sequence shown here is derived from an EMBL/GenBank/DDBJ whole genome shotgun (WGS) entry which is preliminary data.</text>
</comment>